<dbReference type="Gene3D" id="1.20.140.10">
    <property type="entry name" value="Butyryl-CoA Dehydrogenase, subunit A, domain 3"/>
    <property type="match status" value="1"/>
</dbReference>
<evidence type="ECO:0000256" key="6">
    <source>
        <dbReference type="RuleBase" id="RU362125"/>
    </source>
</evidence>
<accession>A0AAN0RKX8</accession>
<name>A0AAN0RKX8_9RHOB</name>
<dbReference type="EMBL" id="CP003984">
    <property type="protein sequence ID" value="AII88080.1"/>
    <property type="molecule type" value="Genomic_DNA"/>
</dbReference>
<feature type="domain" description="Acyl-CoA oxidase/dehydrogenase middle" evidence="8">
    <location>
        <begin position="125"/>
        <end position="219"/>
    </location>
</feature>
<reference evidence="10 11" key="1">
    <citation type="journal article" date="2014" name="ISME J.">
        <title>Adaptation of an abundant Roseobacter RCA organism to pelagic systems revealed by genomic and transcriptomic analyses.</title>
        <authorList>
            <person name="Voget S."/>
            <person name="Wemheuer B."/>
            <person name="Brinkhoff T."/>
            <person name="Vollmers J."/>
            <person name="Dietrich S."/>
            <person name="Giebel H.A."/>
            <person name="Beardsley C."/>
            <person name="Sardemann C."/>
            <person name="Bakenhus I."/>
            <person name="Billerbeck S."/>
            <person name="Daniel R."/>
            <person name="Simon M."/>
        </authorList>
    </citation>
    <scope>NUCLEOTIDE SEQUENCE [LARGE SCALE GENOMIC DNA]</scope>
    <source>
        <strain evidence="10 11">RCA23</strain>
    </source>
</reference>
<keyword evidence="5 6" id="KW-0560">Oxidoreductase</keyword>
<evidence type="ECO:0000256" key="4">
    <source>
        <dbReference type="ARBA" id="ARBA00022827"/>
    </source>
</evidence>
<dbReference type="RefSeq" id="WP_044050681.1">
    <property type="nucleotide sequence ID" value="NZ_CP003984.1"/>
</dbReference>
<dbReference type="InterPro" id="IPR036250">
    <property type="entry name" value="AcylCo_DH-like_C"/>
</dbReference>
<dbReference type="InterPro" id="IPR046373">
    <property type="entry name" value="Acyl-CoA_Oxase/DH_mid-dom_sf"/>
</dbReference>
<dbReference type="InterPro" id="IPR013786">
    <property type="entry name" value="AcylCoA_DH/ox_N"/>
</dbReference>
<dbReference type="PANTHER" id="PTHR43292:SF3">
    <property type="entry name" value="ACYL-COA DEHYDROGENASE FADE29"/>
    <property type="match status" value="1"/>
</dbReference>
<evidence type="ECO:0000313" key="11">
    <source>
        <dbReference type="Proteomes" id="UP000028680"/>
    </source>
</evidence>
<proteinExistence type="inferred from homology"/>
<evidence type="ECO:0000256" key="5">
    <source>
        <dbReference type="ARBA" id="ARBA00023002"/>
    </source>
</evidence>
<dbReference type="Pfam" id="PF02771">
    <property type="entry name" value="Acyl-CoA_dh_N"/>
    <property type="match status" value="1"/>
</dbReference>
<dbReference type="FunFam" id="2.40.110.10:FF:000011">
    <property type="entry name" value="Acyl-CoA dehydrogenase FadE34"/>
    <property type="match status" value="1"/>
</dbReference>
<dbReference type="EC" id="1.3.99.-" evidence="10"/>
<evidence type="ECO:0000313" key="10">
    <source>
        <dbReference type="EMBL" id="AII88080.1"/>
    </source>
</evidence>
<keyword evidence="3 6" id="KW-0285">Flavoprotein</keyword>
<dbReference type="PANTHER" id="PTHR43292">
    <property type="entry name" value="ACYL-COA DEHYDROGENASE"/>
    <property type="match status" value="1"/>
</dbReference>
<dbReference type="InterPro" id="IPR037069">
    <property type="entry name" value="AcylCoA_DH/ox_N_sf"/>
</dbReference>
<evidence type="ECO:0000259" key="7">
    <source>
        <dbReference type="Pfam" id="PF00441"/>
    </source>
</evidence>
<evidence type="ECO:0000256" key="3">
    <source>
        <dbReference type="ARBA" id="ARBA00022630"/>
    </source>
</evidence>
<dbReference type="InterPro" id="IPR009075">
    <property type="entry name" value="AcylCo_DH/oxidase_C"/>
</dbReference>
<dbReference type="GO" id="GO:0005886">
    <property type="term" value="C:plasma membrane"/>
    <property type="evidence" value="ECO:0007669"/>
    <property type="project" value="TreeGrafter"/>
</dbReference>
<gene>
    <name evidence="10" type="ORF">RCA23_c25620</name>
</gene>
<dbReference type="AlphaFoldDB" id="A0AAN0RKX8"/>
<comment type="cofactor">
    <cofactor evidence="1 6">
        <name>FAD</name>
        <dbReference type="ChEBI" id="CHEBI:57692"/>
    </cofactor>
</comment>
<evidence type="ECO:0000259" key="8">
    <source>
        <dbReference type="Pfam" id="PF02770"/>
    </source>
</evidence>
<evidence type="ECO:0000256" key="1">
    <source>
        <dbReference type="ARBA" id="ARBA00001974"/>
    </source>
</evidence>
<evidence type="ECO:0000259" key="9">
    <source>
        <dbReference type="Pfam" id="PF02771"/>
    </source>
</evidence>
<dbReference type="Proteomes" id="UP000028680">
    <property type="component" value="Chromosome"/>
</dbReference>
<dbReference type="InterPro" id="IPR052161">
    <property type="entry name" value="Mycobact_Acyl-CoA_DH"/>
</dbReference>
<dbReference type="Gene3D" id="1.10.540.10">
    <property type="entry name" value="Acyl-CoA dehydrogenase/oxidase, N-terminal domain"/>
    <property type="match status" value="1"/>
</dbReference>
<dbReference type="Pfam" id="PF02770">
    <property type="entry name" value="Acyl-CoA_dh_M"/>
    <property type="match status" value="1"/>
</dbReference>
<dbReference type="SUPFAM" id="SSF47203">
    <property type="entry name" value="Acyl-CoA dehydrogenase C-terminal domain-like"/>
    <property type="match status" value="1"/>
</dbReference>
<dbReference type="InterPro" id="IPR009100">
    <property type="entry name" value="AcylCoA_DH/oxidase_NM_dom_sf"/>
</dbReference>
<dbReference type="GO" id="GO:0050660">
    <property type="term" value="F:flavin adenine dinucleotide binding"/>
    <property type="evidence" value="ECO:0007669"/>
    <property type="project" value="InterPro"/>
</dbReference>
<dbReference type="KEGG" id="ptp:RCA23_c25620"/>
<dbReference type="Gene3D" id="2.40.110.10">
    <property type="entry name" value="Butyryl-CoA Dehydrogenase, subunit A, domain 2"/>
    <property type="match status" value="1"/>
</dbReference>
<dbReference type="GO" id="GO:0016627">
    <property type="term" value="F:oxidoreductase activity, acting on the CH-CH group of donors"/>
    <property type="evidence" value="ECO:0007669"/>
    <property type="project" value="InterPro"/>
</dbReference>
<keyword evidence="11" id="KW-1185">Reference proteome</keyword>
<keyword evidence="4 6" id="KW-0274">FAD</keyword>
<comment type="similarity">
    <text evidence="2 6">Belongs to the acyl-CoA dehydrogenase family.</text>
</comment>
<dbReference type="Pfam" id="PF00441">
    <property type="entry name" value="Acyl-CoA_dh_1"/>
    <property type="match status" value="1"/>
</dbReference>
<organism evidence="10 11">
    <name type="scientific">Planktomarina temperata RCA23</name>
    <dbReference type="NCBI Taxonomy" id="666509"/>
    <lineage>
        <taxon>Bacteria</taxon>
        <taxon>Pseudomonadati</taxon>
        <taxon>Pseudomonadota</taxon>
        <taxon>Alphaproteobacteria</taxon>
        <taxon>Rhodobacterales</taxon>
        <taxon>Paracoccaceae</taxon>
        <taxon>Planktomarina</taxon>
    </lineage>
</organism>
<dbReference type="InterPro" id="IPR006091">
    <property type="entry name" value="Acyl-CoA_Oxase/DH_mid-dom"/>
</dbReference>
<feature type="domain" description="Acyl-CoA dehydrogenase/oxidase N-terminal" evidence="9">
    <location>
        <begin position="6"/>
        <end position="120"/>
    </location>
</feature>
<evidence type="ECO:0000256" key="2">
    <source>
        <dbReference type="ARBA" id="ARBA00009347"/>
    </source>
</evidence>
<protein>
    <submittedName>
        <fullName evidence="10">Acyl-CoA dehydrogenase</fullName>
        <ecNumber evidence="10">1.3.99.-</ecNumber>
    </submittedName>
</protein>
<sequence length="398" mass="44291">MDLNFTEADQAFRQEVIEFLNSELPADISRRVHADLPVSKEDTEFWHAVLHKRGWLTYNWPKSFGGVGWSPVQQFIFEEECAAAGAPRILPFGLKMLAPVLMAFGSKEQQEHWLPRMCDGTDWWCQGYSEPGSGSDLASLKTSAVKQGDHYVINGQKTWTTLGQYANMIFCLVRTDSDCKPQAGISFILVDLATPGIEMRPIRTLDGGQEVNEVFFTDVRVPVTNLVGEENKGWTYAKYLLAHERNGIANVGISGQKLARLKRLSLTQKRGGKPLADDPLFAARLARLEIELRNLETTNLRVLDGFSKGAGPGPESSMLKIIGSELEQNFDDLTRRALGRQAQAHTPEVFEPGYNGPQVAPQDMANQSAAYFNKRKVSIYGGSNEIQKNIITKMILGL</sequence>
<feature type="domain" description="Acyl-CoA dehydrogenase/oxidase C-terminal" evidence="7">
    <location>
        <begin position="231"/>
        <end position="395"/>
    </location>
</feature>
<dbReference type="SUPFAM" id="SSF56645">
    <property type="entry name" value="Acyl-CoA dehydrogenase NM domain-like"/>
    <property type="match status" value="1"/>
</dbReference>